<reference evidence="2" key="1">
    <citation type="submission" date="2020-06" db="EMBL/GenBank/DDBJ databases">
        <title>WGS assembly of Ceratodon purpureus strain R40.</title>
        <authorList>
            <person name="Carey S.B."/>
            <person name="Jenkins J."/>
            <person name="Shu S."/>
            <person name="Lovell J.T."/>
            <person name="Sreedasyam A."/>
            <person name="Maumus F."/>
            <person name="Tiley G.P."/>
            <person name="Fernandez-Pozo N."/>
            <person name="Barry K."/>
            <person name="Chen C."/>
            <person name="Wang M."/>
            <person name="Lipzen A."/>
            <person name="Daum C."/>
            <person name="Saski C.A."/>
            <person name="Payton A.C."/>
            <person name="Mcbreen J.C."/>
            <person name="Conrad R.E."/>
            <person name="Kollar L.M."/>
            <person name="Olsson S."/>
            <person name="Huttunen S."/>
            <person name="Landis J.B."/>
            <person name="Wickett N.J."/>
            <person name="Johnson M.G."/>
            <person name="Rensing S.A."/>
            <person name="Grimwood J."/>
            <person name="Schmutz J."/>
            <person name="Mcdaniel S.F."/>
        </authorList>
    </citation>
    <scope>NUCLEOTIDE SEQUENCE</scope>
    <source>
        <strain evidence="2">R40</strain>
    </source>
</reference>
<evidence type="ECO:0008006" key="4">
    <source>
        <dbReference type="Google" id="ProtNLM"/>
    </source>
</evidence>
<proteinExistence type="predicted"/>
<sequence>MGPLLLHICCLGLPILAPLCKAFQILPAVQRQRGPRSLAAAQYTRLSIRLELIYLFILVQIDLELIFSESCTEMKSSPRRIFLSPRPAHFQKLADRVLADPRLFTTPLLQIHLSVRC</sequence>
<comment type="caution">
    <text evidence="2">The sequence shown here is derived from an EMBL/GenBank/DDBJ whole genome shotgun (WGS) entry which is preliminary data.</text>
</comment>
<dbReference type="EMBL" id="CM026425">
    <property type="protein sequence ID" value="KAG0575889.1"/>
    <property type="molecule type" value="Genomic_DNA"/>
</dbReference>
<feature type="chain" id="PRO_5035847554" description="Secreted protein" evidence="1">
    <location>
        <begin position="23"/>
        <end position="117"/>
    </location>
</feature>
<dbReference type="Proteomes" id="UP000822688">
    <property type="component" value="Chromosome 5"/>
</dbReference>
<keyword evidence="1" id="KW-0732">Signal</keyword>
<dbReference type="AlphaFoldDB" id="A0A8T0HYZ4"/>
<evidence type="ECO:0000313" key="3">
    <source>
        <dbReference type="Proteomes" id="UP000822688"/>
    </source>
</evidence>
<accession>A0A8T0HYZ4</accession>
<feature type="signal peptide" evidence="1">
    <location>
        <begin position="1"/>
        <end position="22"/>
    </location>
</feature>
<protein>
    <recommendedName>
        <fullName evidence="4">Secreted protein</fullName>
    </recommendedName>
</protein>
<gene>
    <name evidence="2" type="ORF">KC19_5G037900</name>
</gene>
<keyword evidence="3" id="KW-1185">Reference proteome</keyword>
<name>A0A8T0HYZ4_CERPU</name>
<evidence type="ECO:0000256" key="1">
    <source>
        <dbReference type="SAM" id="SignalP"/>
    </source>
</evidence>
<evidence type="ECO:0000313" key="2">
    <source>
        <dbReference type="EMBL" id="KAG0575889.1"/>
    </source>
</evidence>
<organism evidence="2 3">
    <name type="scientific">Ceratodon purpureus</name>
    <name type="common">Fire moss</name>
    <name type="synonym">Dicranum purpureum</name>
    <dbReference type="NCBI Taxonomy" id="3225"/>
    <lineage>
        <taxon>Eukaryota</taxon>
        <taxon>Viridiplantae</taxon>
        <taxon>Streptophyta</taxon>
        <taxon>Embryophyta</taxon>
        <taxon>Bryophyta</taxon>
        <taxon>Bryophytina</taxon>
        <taxon>Bryopsida</taxon>
        <taxon>Dicranidae</taxon>
        <taxon>Pseudoditrichales</taxon>
        <taxon>Ditrichaceae</taxon>
        <taxon>Ceratodon</taxon>
    </lineage>
</organism>